<name>A0A235FEW7_9BACL</name>
<evidence type="ECO:0000313" key="3">
    <source>
        <dbReference type="EMBL" id="OYD59494.1"/>
    </source>
</evidence>
<feature type="domain" description="AB hydrolase-1" evidence="2">
    <location>
        <begin position="59"/>
        <end position="270"/>
    </location>
</feature>
<proteinExistence type="predicted"/>
<gene>
    <name evidence="3" type="ORF">CGZ90_06280</name>
</gene>
<reference evidence="3 4" key="1">
    <citation type="submission" date="2017-07" db="EMBL/GenBank/DDBJ databases">
        <title>Fictibacillus sp. nov. GDSW-R2A3 Genome sequencing and assembly.</title>
        <authorList>
            <person name="Mayilraj S."/>
        </authorList>
    </citation>
    <scope>NUCLEOTIDE SEQUENCE [LARGE SCALE GENOMIC DNA]</scope>
    <source>
        <strain evidence="3 4">GDSW-R2A3</strain>
    </source>
</reference>
<dbReference type="PANTHER" id="PTHR43265">
    <property type="entry name" value="ESTERASE ESTD"/>
    <property type="match status" value="1"/>
</dbReference>
<evidence type="ECO:0000259" key="2">
    <source>
        <dbReference type="Pfam" id="PF12697"/>
    </source>
</evidence>
<dbReference type="InterPro" id="IPR002471">
    <property type="entry name" value="Pept_S9_AS"/>
</dbReference>
<sequence length="305" mass="33715">MLYNMVNTSNKGDYYSMIQEITFKSGENTLCGTLYTPDTSGKHPAMAFLVGSGAESGSEGDAWGFKMWVTLAEHCAARGIAVLLFDKPGLGKSTGDWSKQTFDDRADDGLAAIQYLKSLPQIDNNNTGLIGHSQGGWITQLAASRSAEVSFIITLAGPYISVYDQIMMDRSGHLSIENASKLKTALTMISIKSQLHLAKIAAVLGYRHPITYIMDFDPADILPDITCPVLALFGEKDVLCHPEPSIAAINKHLLPDQTTYKIFTDCNHLFWKCETGSTKEFYKLQKEFHPDFLNTISNWITAREK</sequence>
<dbReference type="AlphaFoldDB" id="A0A235FEW7"/>
<dbReference type="InterPro" id="IPR053145">
    <property type="entry name" value="AB_hydrolase_Est10"/>
</dbReference>
<dbReference type="OrthoDB" id="9809549at2"/>
<dbReference type="PANTHER" id="PTHR43265:SF1">
    <property type="entry name" value="ESTERASE ESTD"/>
    <property type="match status" value="1"/>
</dbReference>
<dbReference type="Gene3D" id="3.40.50.1820">
    <property type="entry name" value="alpha/beta hydrolase"/>
    <property type="match status" value="1"/>
</dbReference>
<keyword evidence="4" id="KW-1185">Reference proteome</keyword>
<dbReference type="GO" id="GO:0006508">
    <property type="term" value="P:proteolysis"/>
    <property type="evidence" value="ECO:0007669"/>
    <property type="project" value="InterPro"/>
</dbReference>
<comment type="caution">
    <text evidence="3">The sequence shown here is derived from an EMBL/GenBank/DDBJ whole genome shotgun (WGS) entry which is preliminary data.</text>
</comment>
<dbReference type="PROSITE" id="PS00708">
    <property type="entry name" value="PRO_ENDOPEP_SER"/>
    <property type="match status" value="1"/>
</dbReference>
<keyword evidence="1" id="KW-0378">Hydrolase</keyword>
<evidence type="ECO:0000313" key="4">
    <source>
        <dbReference type="Proteomes" id="UP000215059"/>
    </source>
</evidence>
<organism evidence="3 4">
    <name type="scientific">Fictibacillus aquaticus</name>
    <dbReference type="NCBI Taxonomy" id="2021314"/>
    <lineage>
        <taxon>Bacteria</taxon>
        <taxon>Bacillati</taxon>
        <taxon>Bacillota</taxon>
        <taxon>Bacilli</taxon>
        <taxon>Bacillales</taxon>
        <taxon>Fictibacillaceae</taxon>
        <taxon>Fictibacillus</taxon>
    </lineage>
</organism>
<dbReference type="Proteomes" id="UP000215059">
    <property type="component" value="Unassembled WGS sequence"/>
</dbReference>
<dbReference type="SUPFAM" id="SSF53474">
    <property type="entry name" value="alpha/beta-Hydrolases"/>
    <property type="match status" value="1"/>
</dbReference>
<dbReference type="Pfam" id="PF12697">
    <property type="entry name" value="Abhydrolase_6"/>
    <property type="match status" value="1"/>
</dbReference>
<dbReference type="EMBL" id="NOII01000001">
    <property type="protein sequence ID" value="OYD59494.1"/>
    <property type="molecule type" value="Genomic_DNA"/>
</dbReference>
<dbReference type="GO" id="GO:0052689">
    <property type="term" value="F:carboxylic ester hydrolase activity"/>
    <property type="evidence" value="ECO:0007669"/>
    <property type="project" value="TreeGrafter"/>
</dbReference>
<dbReference type="InterPro" id="IPR029058">
    <property type="entry name" value="AB_hydrolase_fold"/>
</dbReference>
<evidence type="ECO:0000256" key="1">
    <source>
        <dbReference type="ARBA" id="ARBA00022801"/>
    </source>
</evidence>
<dbReference type="InterPro" id="IPR000073">
    <property type="entry name" value="AB_hydrolase_1"/>
</dbReference>
<accession>A0A235FEW7</accession>
<protein>
    <recommendedName>
        <fullName evidence="2">AB hydrolase-1 domain-containing protein</fullName>
    </recommendedName>
</protein>
<dbReference type="GO" id="GO:0004252">
    <property type="term" value="F:serine-type endopeptidase activity"/>
    <property type="evidence" value="ECO:0007669"/>
    <property type="project" value="InterPro"/>
</dbReference>